<keyword evidence="11 12" id="KW-0865">Zymogen</keyword>
<keyword evidence="7" id="KW-0732">Signal</keyword>
<comment type="similarity">
    <text evidence="3 12">Belongs to the peptidase M36 family.</text>
</comment>
<organism evidence="14 15">
    <name type="scientific">Batrachochytrium salamandrivorans</name>
    <dbReference type="NCBI Taxonomy" id="1357716"/>
    <lineage>
        <taxon>Eukaryota</taxon>
        <taxon>Fungi</taxon>
        <taxon>Fungi incertae sedis</taxon>
        <taxon>Chytridiomycota</taxon>
        <taxon>Chytridiomycota incertae sedis</taxon>
        <taxon>Chytridiomycetes</taxon>
        <taxon>Rhizophydiales</taxon>
        <taxon>Rhizophydiales incertae sedis</taxon>
        <taxon>Batrachochytrium</taxon>
    </lineage>
</organism>
<sequence length="541" mass="58350">MADNSYKRSVASLDPSSTELPFYFPESVYESIPHSGAISLPSSEEDNIKTATDFISTRLNLGENDFKVVNSYTDPFGITHVYGTHMINGVGVSNHQAAAHVKNGQVTSFSTSFGTDQHFAKGDFIVSAAEATVDFAKASATASAQLNIPVYSDFEYTLEYVEQPDGKIVYAYKFQLRNSPVTKWVEVWCDAATGKVIQTVDFSNKASHKAIPVPSRDPTEGVSTVADPEKGVFDTKFNGGDEPSTVANVAAAAVNLFYVSNLMHDITYQYGFTEKAGNFQKDNFGKGGQGNDAVGINVLNTSKVNNANFLSPGDGQSGIMNMFRFTYTTPGRSGGLDNGIQIHEYGHGVSNRLTGGSATSGCLRTDESGGMGEGWSDILALIVLAKSSDTATTSIPMGTYVVNIPEGIRSHPYTTDMKVNPLTYGDLATRTRVHVVGEVWASLLWEVYWSLVTKHGFSEDLYDASQSEGNIVAMKIIMGGMMLQPCNPSFLGARDAIIDADVNRYQGAHKCDIIKAFAKRGLGLGATDIRTNDFSVPPECQ</sequence>
<dbReference type="InterPro" id="IPR050371">
    <property type="entry name" value="Fungal_virulence_M36"/>
</dbReference>
<dbReference type="CDD" id="cd09596">
    <property type="entry name" value="M36"/>
    <property type="match status" value="1"/>
</dbReference>
<dbReference type="InterPro" id="IPR027268">
    <property type="entry name" value="Peptidase_M4/M1_CTD_sf"/>
</dbReference>
<comment type="cofactor">
    <cofactor evidence="1 12">
        <name>Zn(2+)</name>
        <dbReference type="ChEBI" id="CHEBI:29105"/>
    </cofactor>
</comment>
<dbReference type="InterPro" id="IPR011096">
    <property type="entry name" value="FTP_domain"/>
</dbReference>
<reference evidence="14 15" key="1">
    <citation type="submission" date="2021-02" db="EMBL/GenBank/DDBJ databases">
        <title>Variation within the Batrachochytrium salamandrivorans European outbreak.</title>
        <authorList>
            <person name="Kelly M."/>
            <person name="Pasmans F."/>
            <person name="Shea T.P."/>
            <person name="Munoz J.F."/>
            <person name="Carranza S."/>
            <person name="Cuomo C.A."/>
            <person name="Martel A."/>
        </authorList>
    </citation>
    <scope>NUCLEOTIDE SEQUENCE [LARGE SCALE GENOMIC DNA]</scope>
    <source>
        <strain evidence="14 15">AMFP18/2</strain>
    </source>
</reference>
<dbReference type="Gene3D" id="3.10.450.490">
    <property type="match status" value="1"/>
</dbReference>
<evidence type="ECO:0000313" key="14">
    <source>
        <dbReference type="EMBL" id="KAH6592016.1"/>
    </source>
</evidence>
<accession>A0ABQ8F4F9</accession>
<evidence type="ECO:0000256" key="12">
    <source>
        <dbReference type="RuleBase" id="RU364017"/>
    </source>
</evidence>
<feature type="domain" description="FTP" evidence="13">
    <location>
        <begin position="64"/>
        <end position="113"/>
    </location>
</feature>
<evidence type="ECO:0000256" key="5">
    <source>
        <dbReference type="ARBA" id="ARBA00022670"/>
    </source>
</evidence>
<dbReference type="PANTHER" id="PTHR33478">
    <property type="entry name" value="EXTRACELLULAR METALLOPROTEINASE MEP"/>
    <property type="match status" value="1"/>
</dbReference>
<evidence type="ECO:0000313" key="15">
    <source>
        <dbReference type="Proteomes" id="UP001648503"/>
    </source>
</evidence>
<evidence type="ECO:0000256" key="6">
    <source>
        <dbReference type="ARBA" id="ARBA00022723"/>
    </source>
</evidence>
<dbReference type="PANTHER" id="PTHR33478:SF1">
    <property type="entry name" value="EXTRACELLULAR METALLOPROTEINASE MEP"/>
    <property type="match status" value="1"/>
</dbReference>
<dbReference type="InterPro" id="IPR001842">
    <property type="entry name" value="Peptidase_M36"/>
</dbReference>
<evidence type="ECO:0000256" key="1">
    <source>
        <dbReference type="ARBA" id="ARBA00001947"/>
    </source>
</evidence>
<evidence type="ECO:0000256" key="9">
    <source>
        <dbReference type="ARBA" id="ARBA00022833"/>
    </source>
</evidence>
<protein>
    <recommendedName>
        <fullName evidence="12">Extracellular metalloproteinase</fullName>
        <ecNumber evidence="12">3.4.24.-</ecNumber>
    </recommendedName>
    <alternativeName>
        <fullName evidence="12">Fungalysin</fullName>
    </alternativeName>
</protein>
<comment type="subcellular location">
    <subcellularLocation>
        <location evidence="2 12">Secreted</location>
    </subcellularLocation>
</comment>
<dbReference type="EMBL" id="JAFCIX010000391">
    <property type="protein sequence ID" value="KAH6592016.1"/>
    <property type="molecule type" value="Genomic_DNA"/>
</dbReference>
<dbReference type="Pfam" id="PF02128">
    <property type="entry name" value="Peptidase_M36"/>
    <property type="match status" value="1"/>
</dbReference>
<evidence type="ECO:0000259" key="13">
    <source>
        <dbReference type="Pfam" id="PF07504"/>
    </source>
</evidence>
<evidence type="ECO:0000256" key="11">
    <source>
        <dbReference type="ARBA" id="ARBA00023145"/>
    </source>
</evidence>
<keyword evidence="5 12" id="KW-0645">Protease</keyword>
<keyword evidence="10 12" id="KW-0482">Metalloprotease</keyword>
<keyword evidence="6 12" id="KW-0479">Metal-binding</keyword>
<comment type="caution">
    <text evidence="14">The sequence shown here is derived from an EMBL/GenBank/DDBJ whole genome shotgun (WGS) entry which is preliminary data.</text>
</comment>
<evidence type="ECO:0000256" key="3">
    <source>
        <dbReference type="ARBA" id="ARBA00006006"/>
    </source>
</evidence>
<keyword evidence="4 12" id="KW-0964">Secreted</keyword>
<dbReference type="EC" id="3.4.24.-" evidence="12"/>
<evidence type="ECO:0000256" key="10">
    <source>
        <dbReference type="ARBA" id="ARBA00023049"/>
    </source>
</evidence>
<dbReference type="Gene3D" id="3.10.170.10">
    <property type="match status" value="1"/>
</dbReference>
<keyword evidence="8 12" id="KW-0378">Hydrolase</keyword>
<evidence type="ECO:0000256" key="4">
    <source>
        <dbReference type="ARBA" id="ARBA00022525"/>
    </source>
</evidence>
<dbReference type="Proteomes" id="UP001648503">
    <property type="component" value="Unassembled WGS sequence"/>
</dbReference>
<evidence type="ECO:0000256" key="8">
    <source>
        <dbReference type="ARBA" id="ARBA00022801"/>
    </source>
</evidence>
<evidence type="ECO:0000256" key="7">
    <source>
        <dbReference type="ARBA" id="ARBA00022729"/>
    </source>
</evidence>
<dbReference type="Gene3D" id="1.10.390.10">
    <property type="entry name" value="Neutral Protease Domain 2"/>
    <property type="match status" value="1"/>
</dbReference>
<name>A0ABQ8F4F9_9FUNG</name>
<keyword evidence="15" id="KW-1185">Reference proteome</keyword>
<keyword evidence="9 12" id="KW-0862">Zinc</keyword>
<gene>
    <name evidence="14" type="ORF">BASA50_008299</name>
</gene>
<proteinExistence type="inferred from homology"/>
<dbReference type="Pfam" id="PF07504">
    <property type="entry name" value="FTP"/>
    <property type="match status" value="1"/>
</dbReference>
<evidence type="ECO:0000256" key="2">
    <source>
        <dbReference type="ARBA" id="ARBA00004613"/>
    </source>
</evidence>
<dbReference type="SUPFAM" id="SSF55486">
    <property type="entry name" value="Metalloproteases ('zincins'), catalytic domain"/>
    <property type="match status" value="1"/>
</dbReference>